<evidence type="ECO:0000313" key="4">
    <source>
        <dbReference type="Proteomes" id="UP000236592"/>
    </source>
</evidence>
<dbReference type="RefSeq" id="WP_102994960.1">
    <property type="nucleotide sequence ID" value="NZ_CP025938.1"/>
</dbReference>
<evidence type="ECO:0000313" key="3">
    <source>
        <dbReference type="EMBL" id="AUS04896.1"/>
    </source>
</evidence>
<dbReference type="Pfam" id="PF14292">
    <property type="entry name" value="SusE"/>
    <property type="match status" value="1"/>
</dbReference>
<name>A0A2I7SG63_9FLAO</name>
<keyword evidence="1" id="KW-0732">Signal</keyword>
<evidence type="ECO:0000259" key="2">
    <source>
        <dbReference type="Pfam" id="PF14292"/>
    </source>
</evidence>
<reference evidence="4" key="1">
    <citation type="submission" date="2018-01" db="EMBL/GenBank/DDBJ databases">
        <title>Complete genome of Tamlana sp. UJ94.</title>
        <authorList>
            <person name="Jung J."/>
            <person name="Chung D."/>
            <person name="Bae S.S."/>
            <person name="Baek K."/>
        </authorList>
    </citation>
    <scope>NUCLEOTIDE SEQUENCE [LARGE SCALE GENOMIC DNA]</scope>
    <source>
        <strain evidence="4">UJ94</strain>
    </source>
</reference>
<dbReference type="AlphaFoldDB" id="A0A2I7SG63"/>
<accession>A0A2I7SG63</accession>
<evidence type="ECO:0000256" key="1">
    <source>
        <dbReference type="SAM" id="SignalP"/>
    </source>
</evidence>
<dbReference type="EMBL" id="CP025938">
    <property type="protein sequence ID" value="AUS04896.1"/>
    <property type="molecule type" value="Genomic_DNA"/>
</dbReference>
<dbReference type="OrthoDB" id="975117at2"/>
<keyword evidence="4" id="KW-1185">Reference proteome</keyword>
<dbReference type="InterPro" id="IPR025970">
    <property type="entry name" value="SusE"/>
</dbReference>
<gene>
    <name evidence="3" type="ORF">C1A40_05160</name>
</gene>
<sequence>MKTILNIITIMLVGISCLTFQACTDDDPVAVAQAPSDEKQVVPSTDAVVLEQRDADNQTAISFTWDEAWYGVSTPTTFTLQIDAENGDFSNGVNNVVTGGTVSYTHSQLNAYAIKLGLEPEAVGKLKVRLKGNLKYDELVAYTAEEMISVTPYKTLSLEFPMPTNLYLQGGAVASNWGYPIPDEQMMVQVDDHRFALILELYEWGNFAFITNSAAWTDPAYKAETDMEPYEGGNFIPSGAENNWGGSDIQTPGATGTYKVIMDFTQGTFIVSPEASLMDAPAELFITGEATPLGWDAPDTSQQFTQVDDHTFTLTVALEGGKTYALLTELGWDLAYKGKTANENPMAGDLKASGPNTNPAWGGFDIVAPDTGTYTITVNFKAGTFVLSL</sequence>
<feature type="chain" id="PRO_5014463031" description="SusE outer membrane protein domain-containing protein" evidence="1">
    <location>
        <begin position="23"/>
        <end position="389"/>
    </location>
</feature>
<dbReference type="Gene3D" id="2.60.40.3620">
    <property type="match status" value="2"/>
</dbReference>
<dbReference type="PROSITE" id="PS51257">
    <property type="entry name" value="PROKAR_LIPOPROTEIN"/>
    <property type="match status" value="1"/>
</dbReference>
<dbReference type="KEGG" id="taj:C1A40_05160"/>
<proteinExistence type="predicted"/>
<dbReference type="Proteomes" id="UP000236592">
    <property type="component" value="Chromosome"/>
</dbReference>
<feature type="domain" description="SusE outer membrane protein" evidence="2">
    <location>
        <begin position="25"/>
        <end position="131"/>
    </location>
</feature>
<feature type="signal peptide" evidence="1">
    <location>
        <begin position="1"/>
        <end position="22"/>
    </location>
</feature>
<organism evidence="3 4">
    <name type="scientific">Pseudotamlana carrageenivorans</name>
    <dbReference type="NCBI Taxonomy" id="2069432"/>
    <lineage>
        <taxon>Bacteria</taxon>
        <taxon>Pseudomonadati</taxon>
        <taxon>Bacteroidota</taxon>
        <taxon>Flavobacteriia</taxon>
        <taxon>Flavobacteriales</taxon>
        <taxon>Flavobacteriaceae</taxon>
        <taxon>Pseudotamlana</taxon>
    </lineage>
</organism>
<protein>
    <recommendedName>
        <fullName evidence="2">SusE outer membrane protein domain-containing protein</fullName>
    </recommendedName>
</protein>